<comment type="caution">
    <text evidence="1">The sequence shown here is derived from an EMBL/GenBank/DDBJ whole genome shotgun (WGS) entry which is preliminary data.</text>
</comment>
<evidence type="ECO:0008006" key="3">
    <source>
        <dbReference type="Google" id="ProtNLM"/>
    </source>
</evidence>
<evidence type="ECO:0000313" key="1">
    <source>
        <dbReference type="EMBL" id="OAB47141.1"/>
    </source>
</evidence>
<name>A0A168PWM2_9BACL</name>
<accession>A0A168PWM2</accession>
<gene>
    <name evidence="1" type="ORF">PBAT_07615</name>
</gene>
<protein>
    <recommendedName>
        <fullName evidence="3">DUF4375 domain-containing protein</fullName>
    </recommendedName>
</protein>
<proteinExistence type="predicted"/>
<sequence>MLTKLKKEELKYDNLAWICIMPTILTIQGKSMEIKADVYHHQLNDGQKGLYMFYSYHNHTKSIFEFYWFAFYFMSEVKSWIGLKKGMGYFKDQAISDIYEELETLIEEKYKRDDGTWIQASPSDIEKDKELFVSVNKLYIRYNTLVPHTIRNMNTYIRNHTEEFIEFE</sequence>
<dbReference type="Proteomes" id="UP000077355">
    <property type="component" value="Unassembled WGS sequence"/>
</dbReference>
<dbReference type="EMBL" id="LVJI01000009">
    <property type="protein sequence ID" value="OAB47141.1"/>
    <property type="molecule type" value="Genomic_DNA"/>
</dbReference>
<reference evidence="1 2" key="1">
    <citation type="submission" date="2016-03" db="EMBL/GenBank/DDBJ databases">
        <title>Draft genome sequence of Paenibacillus antarcticus CECT 5836.</title>
        <authorList>
            <person name="Shin S.-K."/>
            <person name="Yi H."/>
        </authorList>
    </citation>
    <scope>NUCLEOTIDE SEQUENCE [LARGE SCALE GENOMIC DNA]</scope>
    <source>
        <strain evidence="1 2">CECT 5836</strain>
    </source>
</reference>
<keyword evidence="2" id="KW-1185">Reference proteome</keyword>
<organism evidence="1 2">
    <name type="scientific">Paenibacillus antarcticus</name>
    <dbReference type="NCBI Taxonomy" id="253703"/>
    <lineage>
        <taxon>Bacteria</taxon>
        <taxon>Bacillati</taxon>
        <taxon>Bacillota</taxon>
        <taxon>Bacilli</taxon>
        <taxon>Bacillales</taxon>
        <taxon>Paenibacillaceae</taxon>
        <taxon>Paenibacillus</taxon>
    </lineage>
</organism>
<dbReference type="RefSeq" id="WP_068648187.1">
    <property type="nucleotide sequence ID" value="NZ_CP043611.1"/>
</dbReference>
<dbReference type="AlphaFoldDB" id="A0A168PWM2"/>
<evidence type="ECO:0000313" key="2">
    <source>
        <dbReference type="Proteomes" id="UP000077355"/>
    </source>
</evidence>
<dbReference type="OrthoDB" id="2661274at2"/>